<reference evidence="2 3" key="1">
    <citation type="submission" date="2018-07" db="EMBL/GenBank/DDBJ databases">
        <title>Genomic Encyclopedia of Type Strains, Phase III (KMG-III): the genomes of soil and plant-associated and newly described type strains.</title>
        <authorList>
            <person name="Whitman W."/>
        </authorList>
    </citation>
    <scope>NUCLEOTIDE SEQUENCE [LARGE SCALE GENOMIC DNA]</scope>
    <source>
        <strain evidence="2 3">CECT 7946</strain>
    </source>
</reference>
<gene>
    <name evidence="2" type="ORF">DFQ10_10187</name>
</gene>
<name>A0A3D9HA09_9FLAO</name>
<dbReference type="EMBL" id="QRDV01000001">
    <property type="protein sequence ID" value="RED46318.1"/>
    <property type="molecule type" value="Genomic_DNA"/>
</dbReference>
<keyword evidence="3" id="KW-1185">Reference proteome</keyword>
<comment type="caution">
    <text evidence="2">The sequence shown here is derived from an EMBL/GenBank/DDBJ whole genome shotgun (WGS) entry which is preliminary data.</text>
</comment>
<dbReference type="AlphaFoldDB" id="A0A3D9HA09"/>
<dbReference type="RefSeq" id="WP_115816397.1">
    <property type="nucleotide sequence ID" value="NZ_QRDV01000001.1"/>
</dbReference>
<sequence length="177" mass="20185">MKKSLLLPLITFILLSSCSAIDELTKFDLDYQTNFSVASTTLINTPFNLFTPDITTDSESSFEINNTHKDLIESIKLKRIKLTINSPDDGNFNFLKEIHVYIEAEDIDEVEIANIYDLENTNSNTLELDILGEELKAYIKKDNFNLRVRTVTDETINETHDITIDTTFRVDAEILGV</sequence>
<protein>
    <submittedName>
        <fullName evidence="2">Uncharacterized protein</fullName>
    </submittedName>
</protein>
<organism evidence="2 3">
    <name type="scientific">Winogradskyella eximia</name>
    <dbReference type="NCBI Taxonomy" id="262006"/>
    <lineage>
        <taxon>Bacteria</taxon>
        <taxon>Pseudomonadati</taxon>
        <taxon>Bacteroidota</taxon>
        <taxon>Flavobacteriia</taxon>
        <taxon>Flavobacteriales</taxon>
        <taxon>Flavobacteriaceae</taxon>
        <taxon>Winogradskyella</taxon>
    </lineage>
</organism>
<accession>A0A3D9HA09</accession>
<evidence type="ECO:0000256" key="1">
    <source>
        <dbReference type="SAM" id="SignalP"/>
    </source>
</evidence>
<evidence type="ECO:0000313" key="3">
    <source>
        <dbReference type="Proteomes" id="UP000256980"/>
    </source>
</evidence>
<keyword evidence="1" id="KW-0732">Signal</keyword>
<dbReference type="Proteomes" id="UP000256980">
    <property type="component" value="Unassembled WGS sequence"/>
</dbReference>
<proteinExistence type="predicted"/>
<dbReference type="PROSITE" id="PS51257">
    <property type="entry name" value="PROKAR_LIPOPROTEIN"/>
    <property type="match status" value="1"/>
</dbReference>
<dbReference type="OrthoDB" id="672279at2"/>
<feature type="signal peptide" evidence="1">
    <location>
        <begin position="1"/>
        <end position="20"/>
    </location>
</feature>
<evidence type="ECO:0000313" key="2">
    <source>
        <dbReference type="EMBL" id="RED46318.1"/>
    </source>
</evidence>
<feature type="chain" id="PRO_5017575845" evidence="1">
    <location>
        <begin position="21"/>
        <end position="177"/>
    </location>
</feature>